<dbReference type="InParanoid" id="A0A0C3NLX0"/>
<dbReference type="OrthoDB" id="2660613at2759"/>
<gene>
    <name evidence="2" type="ORF">M404DRAFT_717044</name>
</gene>
<accession>A0A0C3NLX0</accession>
<feature type="region of interest" description="Disordered" evidence="1">
    <location>
        <begin position="444"/>
        <end position="466"/>
    </location>
</feature>
<proteinExistence type="predicted"/>
<organism evidence="2 3">
    <name type="scientific">Pisolithus tinctorius Marx 270</name>
    <dbReference type="NCBI Taxonomy" id="870435"/>
    <lineage>
        <taxon>Eukaryota</taxon>
        <taxon>Fungi</taxon>
        <taxon>Dikarya</taxon>
        <taxon>Basidiomycota</taxon>
        <taxon>Agaricomycotina</taxon>
        <taxon>Agaricomycetes</taxon>
        <taxon>Agaricomycetidae</taxon>
        <taxon>Boletales</taxon>
        <taxon>Sclerodermatineae</taxon>
        <taxon>Pisolithaceae</taxon>
        <taxon>Pisolithus</taxon>
    </lineage>
</organism>
<name>A0A0C3NLX0_PISTI</name>
<reference evidence="3" key="2">
    <citation type="submission" date="2015-01" db="EMBL/GenBank/DDBJ databases">
        <title>Evolutionary Origins and Diversification of the Mycorrhizal Mutualists.</title>
        <authorList>
            <consortium name="DOE Joint Genome Institute"/>
            <consortium name="Mycorrhizal Genomics Consortium"/>
            <person name="Kohler A."/>
            <person name="Kuo A."/>
            <person name="Nagy L.G."/>
            <person name="Floudas D."/>
            <person name="Copeland A."/>
            <person name="Barry K.W."/>
            <person name="Cichocki N."/>
            <person name="Veneault-Fourrey C."/>
            <person name="LaButti K."/>
            <person name="Lindquist E.A."/>
            <person name="Lipzen A."/>
            <person name="Lundell T."/>
            <person name="Morin E."/>
            <person name="Murat C."/>
            <person name="Riley R."/>
            <person name="Ohm R."/>
            <person name="Sun H."/>
            <person name="Tunlid A."/>
            <person name="Henrissat B."/>
            <person name="Grigoriev I.V."/>
            <person name="Hibbett D.S."/>
            <person name="Martin F."/>
        </authorList>
    </citation>
    <scope>NUCLEOTIDE SEQUENCE [LARGE SCALE GENOMIC DNA]</scope>
    <source>
        <strain evidence="3">Marx 270</strain>
    </source>
</reference>
<dbReference type="HOGENOM" id="CLU_586757_0_0_1"/>
<dbReference type="AlphaFoldDB" id="A0A0C3NLX0"/>
<feature type="compositionally biased region" description="Polar residues" evidence="1">
    <location>
        <begin position="203"/>
        <end position="218"/>
    </location>
</feature>
<protein>
    <submittedName>
        <fullName evidence="2">Uncharacterized protein</fullName>
    </submittedName>
</protein>
<sequence length="466" mass="51296">MLPDFDSYHALVMGQRVKEFRKKKAEAAQKVKEEKEARVREKREREARERLAHMEAVIRQRRAAKSWGAEEQPSAKQQREAERKLERESGTVPSKAVGVLPGAQSMAPKSRPGASVKLRTQQKWERTSVVDLQPTSTDERYEAGGASHKPSQGAIETTTKYRPSTFAGRPKPTVPTQSVEQADAQAEPRTTPKYRPGMFGPRSTPTVPAQSIEQTDTQAEARTKAQIEFQARMKARLEAQAIAAAKRRRELEHTTAYEDTRKQGLRMEAGQSAPPSVLTGKNEEIPRRTDAIPTVPGTTGPLRIPGAYSQSTPLPTPDPAIHKHVSGWRPRSTAMSRGGDPAPRSGTQDPMRDSSAAFTHLEKSPRTSLPTASPRVGMQTPTAKSVGNTANSARQPGADDPRTNRFPPATRAREHGLAVNSPLPMPTVVKDTVEATLRQSESRFVSSNHLTPSHEVWRPRKAAVKN</sequence>
<feature type="region of interest" description="Disordered" evidence="1">
    <location>
        <begin position="28"/>
        <end position="48"/>
    </location>
</feature>
<keyword evidence="3" id="KW-1185">Reference proteome</keyword>
<evidence type="ECO:0000313" key="2">
    <source>
        <dbReference type="EMBL" id="KIO01910.1"/>
    </source>
</evidence>
<feature type="compositionally biased region" description="Polar residues" evidence="1">
    <location>
        <begin position="379"/>
        <end position="394"/>
    </location>
</feature>
<reference evidence="2 3" key="1">
    <citation type="submission" date="2014-04" db="EMBL/GenBank/DDBJ databases">
        <authorList>
            <consortium name="DOE Joint Genome Institute"/>
            <person name="Kuo A."/>
            <person name="Kohler A."/>
            <person name="Costa M.D."/>
            <person name="Nagy L.G."/>
            <person name="Floudas D."/>
            <person name="Copeland A."/>
            <person name="Barry K.W."/>
            <person name="Cichocki N."/>
            <person name="Veneault-Fourrey C."/>
            <person name="LaButti K."/>
            <person name="Lindquist E.A."/>
            <person name="Lipzen A."/>
            <person name="Lundell T."/>
            <person name="Morin E."/>
            <person name="Murat C."/>
            <person name="Sun H."/>
            <person name="Tunlid A."/>
            <person name="Henrissat B."/>
            <person name="Grigoriev I.V."/>
            <person name="Hibbett D.S."/>
            <person name="Martin F."/>
            <person name="Nordberg H.P."/>
            <person name="Cantor M.N."/>
            <person name="Hua S.X."/>
        </authorList>
    </citation>
    <scope>NUCLEOTIDE SEQUENCE [LARGE SCALE GENOMIC DNA]</scope>
    <source>
        <strain evidence="2 3">Marx 270</strain>
    </source>
</reference>
<feature type="compositionally biased region" description="Basic and acidic residues" evidence="1">
    <location>
        <begin position="249"/>
        <end position="262"/>
    </location>
</feature>
<evidence type="ECO:0000256" key="1">
    <source>
        <dbReference type="SAM" id="MobiDB-lite"/>
    </source>
</evidence>
<dbReference type="Proteomes" id="UP000054217">
    <property type="component" value="Unassembled WGS sequence"/>
</dbReference>
<feature type="region of interest" description="Disordered" evidence="1">
    <location>
        <begin position="246"/>
        <end position="425"/>
    </location>
</feature>
<evidence type="ECO:0000313" key="3">
    <source>
        <dbReference type="Proteomes" id="UP000054217"/>
    </source>
</evidence>
<feature type="compositionally biased region" description="Basic and acidic residues" evidence="1">
    <location>
        <begin position="281"/>
        <end position="290"/>
    </location>
</feature>
<feature type="region of interest" description="Disordered" evidence="1">
    <location>
        <begin position="61"/>
        <end position="223"/>
    </location>
</feature>
<dbReference type="EMBL" id="KN831984">
    <property type="protein sequence ID" value="KIO01910.1"/>
    <property type="molecule type" value="Genomic_DNA"/>
</dbReference>
<feature type="compositionally biased region" description="Basic and acidic residues" evidence="1">
    <location>
        <begin position="77"/>
        <end position="89"/>
    </location>
</feature>